<dbReference type="EC" id="2.7.7.7" evidence="1"/>
<dbReference type="CDD" id="cd04485">
    <property type="entry name" value="DnaE_OBF"/>
    <property type="match status" value="1"/>
</dbReference>
<dbReference type="GO" id="GO:0006260">
    <property type="term" value="P:DNA replication"/>
    <property type="evidence" value="ECO:0007669"/>
    <property type="project" value="InterPro"/>
</dbReference>
<accession>A0A174PI60</accession>
<evidence type="ECO:0000313" key="6">
    <source>
        <dbReference type="EMBL" id="CUP60864.1"/>
    </source>
</evidence>
<dbReference type="GO" id="GO:0003887">
    <property type="term" value="F:DNA-directed DNA polymerase activity"/>
    <property type="evidence" value="ECO:0007669"/>
    <property type="project" value="UniProtKB-EC"/>
</dbReference>
<feature type="domain" description="Bacterial DNA polymerase III alpha subunit NTPase" evidence="4">
    <location>
        <begin position="322"/>
        <end position="389"/>
    </location>
</feature>
<dbReference type="Gene3D" id="1.10.150.870">
    <property type="match status" value="1"/>
</dbReference>
<proteinExistence type="predicted"/>
<comment type="catalytic activity">
    <reaction evidence="2">
        <text>DNA(n) + a 2'-deoxyribonucleoside 5'-triphosphate = DNA(n+1) + diphosphate</text>
        <dbReference type="Rhea" id="RHEA:22508"/>
        <dbReference type="Rhea" id="RHEA-COMP:17339"/>
        <dbReference type="Rhea" id="RHEA-COMP:17340"/>
        <dbReference type="ChEBI" id="CHEBI:33019"/>
        <dbReference type="ChEBI" id="CHEBI:61560"/>
        <dbReference type="ChEBI" id="CHEBI:173112"/>
        <dbReference type="EC" id="2.7.7.7"/>
    </reaction>
</comment>
<evidence type="ECO:0000256" key="1">
    <source>
        <dbReference type="ARBA" id="ARBA00012417"/>
    </source>
</evidence>
<dbReference type="InterPro" id="IPR004805">
    <property type="entry name" value="DnaE2/DnaE/PolC"/>
</dbReference>
<protein>
    <recommendedName>
        <fullName evidence="1">DNA-directed DNA polymerase</fullName>
        <ecNumber evidence="1">2.7.7.7</ecNumber>
    </recommendedName>
</protein>
<evidence type="ECO:0000256" key="2">
    <source>
        <dbReference type="ARBA" id="ARBA00049244"/>
    </source>
</evidence>
<evidence type="ECO:0000259" key="3">
    <source>
        <dbReference type="Pfam" id="PF02811"/>
    </source>
</evidence>
<dbReference type="InterPro" id="IPR029460">
    <property type="entry name" value="DNAPol_HHH"/>
</dbReference>
<dbReference type="SUPFAM" id="SSF160975">
    <property type="entry name" value="AF1531-like"/>
    <property type="match status" value="1"/>
</dbReference>
<organism evidence="6 7">
    <name type="scientific">Blautia obeum</name>
    <dbReference type="NCBI Taxonomy" id="40520"/>
    <lineage>
        <taxon>Bacteria</taxon>
        <taxon>Bacillati</taxon>
        <taxon>Bacillota</taxon>
        <taxon>Clostridia</taxon>
        <taxon>Lachnospirales</taxon>
        <taxon>Lachnospiraceae</taxon>
        <taxon>Blautia</taxon>
    </lineage>
</organism>
<sequence length="827" mass="93679">MDKKNLKTRIMRASGKGCVAAVFAERSSMACVPAFMESCEAAGIKPAAGVRMMVEAAGVRGELLFLVKDRAGYREICHLLSDTLAKDDPVVTMEMIGQGHVIIVHEKNGLFDKILMRNKEIKKEIRELKRKMKGLPSAGGESWKDAVGEYNRLQEEDAVVRMSLKQVPASDSYQLDFLNKKAKEIESRKRKAKDILSGIENGIKEREKLTVLLETKNSMLEEDVTVLFREAYDALSVYGDIYIETDEKGRALCQIAESDSLPCIREIRETDGIKYIPGTAADVLDIIDQCSFRYEPEDWTVGRSAEEEIKTGIARLKAGGCTWTSLYNTRLEAEIEMLRKTDTEGYFLTVCDILRLAEEYYPSDPFYPGLLVSYVLGITDIDPVCNDILTKLSEETFVAGIHHPRFMIRSELSDSLYKKIREKYAVSRISKDTIVIGYPDIRDYVPVCRDRIQCDRDEAEKMGLFCMDLEEQEYLSIFKECISSIQDPGIPIDSEVFKNVIAKGHLNFICGCEGMEIQKQIRQSHPESMRELVSFFSSTCEKAEAFYRALFVYRSAYLKYRFPLNYISAYISHFPDKMRSIKYDAVCKDLVFLDPDINVSEADCFVERDSIRLGLKSTGVSGKTVENILQERREGFFLSADDLMNRVKLSDREAECLNDAGVFQNIGGPVSDRSVPVVEDPPEEPDKDLIPMEGVVLKTEEKISKDGSMIASVRMGTSSGEVYAMFFAKAYEKYAGLLKADAELRLYGEYVQDRYGNTFSVKEAYPVSDDVYYISAKVYEEAVFYPFRRRCGCQLFLMEPSGRLVNTGCFYSSRIADVQGVRMIPKI</sequence>
<dbReference type="GO" id="GO:0008408">
    <property type="term" value="F:3'-5' exonuclease activity"/>
    <property type="evidence" value="ECO:0007669"/>
    <property type="project" value="InterPro"/>
</dbReference>
<feature type="domain" description="DNA polymerase helix-hairpin-helix motif" evidence="5">
    <location>
        <begin position="592"/>
        <end position="667"/>
    </location>
</feature>
<dbReference type="PANTHER" id="PTHR32294">
    <property type="entry name" value="DNA POLYMERASE III SUBUNIT ALPHA"/>
    <property type="match status" value="1"/>
</dbReference>
<reference evidence="6 7" key="1">
    <citation type="submission" date="2015-09" db="EMBL/GenBank/DDBJ databases">
        <authorList>
            <consortium name="Pathogen Informatics"/>
        </authorList>
    </citation>
    <scope>NUCLEOTIDE SEQUENCE [LARGE SCALE GENOMIC DNA]</scope>
    <source>
        <strain evidence="6 7">2789STDY5834957</strain>
    </source>
</reference>
<dbReference type="AlphaFoldDB" id="A0A174PI60"/>
<name>A0A174PI60_9FIRM</name>
<dbReference type="Pfam" id="PF02811">
    <property type="entry name" value="PHP"/>
    <property type="match status" value="1"/>
</dbReference>
<evidence type="ECO:0000259" key="5">
    <source>
        <dbReference type="Pfam" id="PF14579"/>
    </source>
</evidence>
<dbReference type="Proteomes" id="UP000095762">
    <property type="component" value="Unassembled WGS sequence"/>
</dbReference>
<dbReference type="EMBL" id="CZBP01000001">
    <property type="protein sequence ID" value="CUP60864.1"/>
    <property type="molecule type" value="Genomic_DNA"/>
</dbReference>
<dbReference type="Pfam" id="PF07733">
    <property type="entry name" value="DNA_pol3_alpha"/>
    <property type="match status" value="1"/>
</dbReference>
<dbReference type="Gene3D" id="3.20.20.140">
    <property type="entry name" value="Metal-dependent hydrolases"/>
    <property type="match status" value="1"/>
</dbReference>
<dbReference type="InterPro" id="IPR011708">
    <property type="entry name" value="DNA_pol3_alpha_NTPase_dom"/>
</dbReference>
<dbReference type="Pfam" id="PF14579">
    <property type="entry name" value="HHH_6"/>
    <property type="match status" value="1"/>
</dbReference>
<keyword evidence="6" id="KW-0548">Nucleotidyltransferase</keyword>
<feature type="domain" description="PHP" evidence="3">
    <location>
        <begin position="7"/>
        <end position="129"/>
    </location>
</feature>
<gene>
    <name evidence="6" type="primary">dnaE_1</name>
    <name evidence="6" type="ORF">ERS852569_00155</name>
</gene>
<dbReference type="InterPro" id="IPR004013">
    <property type="entry name" value="PHP_dom"/>
</dbReference>
<keyword evidence="6" id="KW-0808">Transferase</keyword>
<evidence type="ECO:0000259" key="4">
    <source>
        <dbReference type="Pfam" id="PF07733"/>
    </source>
</evidence>
<evidence type="ECO:0000313" key="7">
    <source>
        <dbReference type="Proteomes" id="UP000095762"/>
    </source>
</evidence>
<dbReference type="RefSeq" id="WP_055059192.1">
    <property type="nucleotide sequence ID" value="NZ_CZBP01000001.1"/>
</dbReference>